<organism evidence="6 7">
    <name type="scientific">Physocladia obscura</name>
    <dbReference type="NCBI Taxonomy" id="109957"/>
    <lineage>
        <taxon>Eukaryota</taxon>
        <taxon>Fungi</taxon>
        <taxon>Fungi incertae sedis</taxon>
        <taxon>Chytridiomycota</taxon>
        <taxon>Chytridiomycota incertae sedis</taxon>
        <taxon>Chytridiomycetes</taxon>
        <taxon>Chytridiales</taxon>
        <taxon>Chytriomycetaceae</taxon>
        <taxon>Physocladia</taxon>
    </lineage>
</organism>
<feature type="domain" description="Protein kinase" evidence="5">
    <location>
        <begin position="69"/>
        <end position="392"/>
    </location>
</feature>
<dbReference type="PROSITE" id="PS50011">
    <property type="entry name" value="PROTEIN_KINASE_DOM"/>
    <property type="match status" value="1"/>
</dbReference>
<feature type="compositionally biased region" description="Acidic residues" evidence="4">
    <location>
        <begin position="651"/>
        <end position="665"/>
    </location>
</feature>
<dbReference type="SUPFAM" id="SSF56112">
    <property type="entry name" value="Protein kinase-like (PK-like)"/>
    <property type="match status" value="1"/>
</dbReference>
<dbReference type="Proteomes" id="UP001211907">
    <property type="component" value="Unassembled WGS sequence"/>
</dbReference>
<gene>
    <name evidence="6" type="ORF">HK100_001308</name>
</gene>
<dbReference type="Gene3D" id="1.10.510.10">
    <property type="entry name" value="Transferase(Phosphotransferase) domain 1"/>
    <property type="match status" value="2"/>
</dbReference>
<evidence type="ECO:0000256" key="1">
    <source>
        <dbReference type="ARBA" id="ARBA00022741"/>
    </source>
</evidence>
<comment type="caution">
    <text evidence="6">The sequence shown here is derived from an EMBL/GenBank/DDBJ whole genome shotgun (WGS) entry which is preliminary data.</text>
</comment>
<dbReference type="PANTHER" id="PTHR24346:SF30">
    <property type="entry name" value="MATERNAL EMBRYONIC LEUCINE ZIPPER KINASE"/>
    <property type="match status" value="1"/>
</dbReference>
<evidence type="ECO:0000256" key="4">
    <source>
        <dbReference type="SAM" id="MobiDB-lite"/>
    </source>
</evidence>
<feature type="region of interest" description="Disordered" evidence="4">
    <location>
        <begin position="639"/>
        <end position="670"/>
    </location>
</feature>
<protein>
    <recommendedName>
        <fullName evidence="5">Protein kinase domain-containing protein</fullName>
    </recommendedName>
</protein>
<evidence type="ECO:0000313" key="7">
    <source>
        <dbReference type="Proteomes" id="UP001211907"/>
    </source>
</evidence>
<dbReference type="InterPro" id="IPR017441">
    <property type="entry name" value="Protein_kinase_ATP_BS"/>
</dbReference>
<dbReference type="InterPro" id="IPR000719">
    <property type="entry name" value="Prot_kinase_dom"/>
</dbReference>
<sequence length="686" mass="77611">MLMSPPPESKLSPMKIKQEPEFTESTQTISGYSNYEQEDATSATPFACANNPVLAEQNTKKLRLIFGVWILGKTIGTGSSGSVRLVIHKDIGKKCVVKCIKRQADQPNQPPASRSRDGIALREHFMLREALVGLSLDHPNIAKMHSCFFGRNHFYFFCELAEGMDFARYLLEKGILQESNARFVFIQLLNAVDYIHKCNPYRGPEVDIWSLGVCLYGMVHDSLPFNHSALEDLLDSVVNGIYEIPDHFSLALKILITRILAVESSNRVTIAEILVDPWVLNVVSSEAPTLCNTNPRTSFQRKKAFYRSNADPGIFERIKFESTGTVEHSRQIATSLEISLQNVEHESKKYAFELDWVEIVLRMERHKRAEFLMREVEKRSGARKWSLEREWRIDVAATIATGKFQARNSIFLRANNIVFIEAPNKALLSSSLIRKKLQIFSNLANSIKNKLYSKTEEAAPAAEMATPTPVKRSKNLIKRVFRKPLNSVAENSASTTNWIPRKISPFSFVSKWNMRTSRIQENQAMSHIPRMFRAWSVIPSFLDDHIKPNLNDVSKPSDLPKLNEKMKSNDVSVTQKSSKCIPSDKSNPAAVEPLASIFPAAEQLTYSRQVNFPAGVLEWWQKRFEIESLLKSKRNVTSNMGVSDVNGAPGDDFEFDDNDDAESFEGLEPSKTGESLFACMGRRFKN</sequence>
<keyword evidence="1 3" id="KW-0547">Nucleotide-binding</keyword>
<evidence type="ECO:0000256" key="2">
    <source>
        <dbReference type="ARBA" id="ARBA00022840"/>
    </source>
</evidence>
<dbReference type="InterPro" id="IPR011009">
    <property type="entry name" value="Kinase-like_dom_sf"/>
</dbReference>
<keyword evidence="7" id="KW-1185">Reference proteome</keyword>
<evidence type="ECO:0000259" key="5">
    <source>
        <dbReference type="PROSITE" id="PS50011"/>
    </source>
</evidence>
<keyword evidence="2 3" id="KW-0067">ATP-binding</keyword>
<feature type="binding site" evidence="3">
    <location>
        <position position="98"/>
    </location>
    <ligand>
        <name>ATP</name>
        <dbReference type="ChEBI" id="CHEBI:30616"/>
    </ligand>
</feature>
<accession>A0AAD5SX01</accession>
<dbReference type="PANTHER" id="PTHR24346">
    <property type="entry name" value="MAP/MICROTUBULE AFFINITY-REGULATING KINASE"/>
    <property type="match status" value="1"/>
</dbReference>
<feature type="region of interest" description="Disordered" evidence="4">
    <location>
        <begin position="552"/>
        <end position="585"/>
    </location>
</feature>
<evidence type="ECO:0000313" key="6">
    <source>
        <dbReference type="EMBL" id="KAJ3115544.1"/>
    </source>
</evidence>
<feature type="compositionally biased region" description="Polar residues" evidence="4">
    <location>
        <begin position="569"/>
        <end position="585"/>
    </location>
</feature>
<evidence type="ECO:0000256" key="3">
    <source>
        <dbReference type="PROSITE-ProRule" id="PRU10141"/>
    </source>
</evidence>
<dbReference type="GO" id="GO:0004674">
    <property type="term" value="F:protein serine/threonine kinase activity"/>
    <property type="evidence" value="ECO:0007669"/>
    <property type="project" value="TreeGrafter"/>
</dbReference>
<dbReference type="GO" id="GO:0035556">
    <property type="term" value="P:intracellular signal transduction"/>
    <property type="evidence" value="ECO:0007669"/>
    <property type="project" value="TreeGrafter"/>
</dbReference>
<name>A0AAD5SX01_9FUNG</name>
<dbReference type="GO" id="GO:0005737">
    <property type="term" value="C:cytoplasm"/>
    <property type="evidence" value="ECO:0007669"/>
    <property type="project" value="TreeGrafter"/>
</dbReference>
<dbReference type="GO" id="GO:0005524">
    <property type="term" value="F:ATP binding"/>
    <property type="evidence" value="ECO:0007669"/>
    <property type="project" value="UniProtKB-UniRule"/>
</dbReference>
<dbReference type="AlphaFoldDB" id="A0AAD5SX01"/>
<reference evidence="6" key="1">
    <citation type="submission" date="2020-05" db="EMBL/GenBank/DDBJ databases">
        <title>Phylogenomic resolution of chytrid fungi.</title>
        <authorList>
            <person name="Stajich J.E."/>
            <person name="Amses K."/>
            <person name="Simmons R."/>
            <person name="Seto K."/>
            <person name="Myers J."/>
            <person name="Bonds A."/>
            <person name="Quandt C.A."/>
            <person name="Barry K."/>
            <person name="Liu P."/>
            <person name="Grigoriev I."/>
            <person name="Longcore J.E."/>
            <person name="James T.Y."/>
        </authorList>
    </citation>
    <scope>NUCLEOTIDE SEQUENCE</scope>
    <source>
        <strain evidence="6">JEL0513</strain>
    </source>
</reference>
<dbReference type="Pfam" id="PF00069">
    <property type="entry name" value="Pkinase"/>
    <property type="match status" value="1"/>
</dbReference>
<dbReference type="PROSITE" id="PS00107">
    <property type="entry name" value="PROTEIN_KINASE_ATP"/>
    <property type="match status" value="1"/>
</dbReference>
<proteinExistence type="predicted"/>
<dbReference type="EMBL" id="JADGJH010001283">
    <property type="protein sequence ID" value="KAJ3115544.1"/>
    <property type="molecule type" value="Genomic_DNA"/>
</dbReference>